<dbReference type="InterPro" id="IPR052029">
    <property type="entry name" value="PpiD_chaperone"/>
</dbReference>
<feature type="transmembrane region" description="Helical" evidence="14">
    <location>
        <begin position="12"/>
        <end position="31"/>
    </location>
</feature>
<accession>A0ABW4Z2R5</accession>
<dbReference type="InterPro" id="IPR046357">
    <property type="entry name" value="PPIase_dom_sf"/>
</dbReference>
<dbReference type="Pfam" id="PF13624">
    <property type="entry name" value="SurA_N_3"/>
    <property type="match status" value="1"/>
</dbReference>
<evidence type="ECO:0000256" key="13">
    <source>
        <dbReference type="ARBA" id="ARBA00042775"/>
    </source>
</evidence>
<evidence type="ECO:0000256" key="4">
    <source>
        <dbReference type="ARBA" id="ARBA00022519"/>
    </source>
</evidence>
<feature type="domain" description="PpiC" evidence="15">
    <location>
        <begin position="247"/>
        <end position="365"/>
    </location>
</feature>
<keyword evidence="7 14" id="KW-0472">Membrane</keyword>
<keyword evidence="17" id="KW-1185">Reference proteome</keyword>
<keyword evidence="6 14" id="KW-1133">Transmembrane helix</keyword>
<dbReference type="RefSeq" id="WP_213355201.1">
    <property type="nucleotide sequence ID" value="NZ_JAHBGB010000042.1"/>
</dbReference>
<organism evidence="16 17">
    <name type="scientific">Ancylobacter oerskovii</name>
    <dbReference type="NCBI Taxonomy" id="459519"/>
    <lineage>
        <taxon>Bacteria</taxon>
        <taxon>Pseudomonadati</taxon>
        <taxon>Pseudomonadota</taxon>
        <taxon>Alphaproteobacteria</taxon>
        <taxon>Hyphomicrobiales</taxon>
        <taxon>Xanthobacteraceae</taxon>
        <taxon>Ancylobacter</taxon>
    </lineage>
</organism>
<evidence type="ECO:0000256" key="7">
    <source>
        <dbReference type="ARBA" id="ARBA00023136"/>
    </source>
</evidence>
<dbReference type="SUPFAM" id="SSF109998">
    <property type="entry name" value="Triger factor/SurA peptide-binding domain-like"/>
    <property type="match status" value="1"/>
</dbReference>
<dbReference type="Gene3D" id="1.10.4030.10">
    <property type="entry name" value="Porin chaperone SurA, peptide-binding domain"/>
    <property type="match status" value="1"/>
</dbReference>
<evidence type="ECO:0000256" key="3">
    <source>
        <dbReference type="ARBA" id="ARBA00022475"/>
    </source>
</evidence>
<dbReference type="PANTHER" id="PTHR47529:SF1">
    <property type="entry name" value="PERIPLASMIC CHAPERONE PPID"/>
    <property type="match status" value="1"/>
</dbReference>
<evidence type="ECO:0000256" key="11">
    <source>
        <dbReference type="ARBA" id="ARBA00038408"/>
    </source>
</evidence>
<evidence type="ECO:0000256" key="5">
    <source>
        <dbReference type="ARBA" id="ARBA00022692"/>
    </source>
</evidence>
<evidence type="ECO:0000313" key="17">
    <source>
        <dbReference type="Proteomes" id="UP001597299"/>
    </source>
</evidence>
<evidence type="ECO:0000256" key="6">
    <source>
        <dbReference type="ARBA" id="ARBA00022989"/>
    </source>
</evidence>
<evidence type="ECO:0000256" key="2">
    <source>
        <dbReference type="ARBA" id="ARBA00018370"/>
    </source>
</evidence>
<reference evidence="17" key="1">
    <citation type="journal article" date="2019" name="Int. J. Syst. Evol. Microbiol.">
        <title>The Global Catalogue of Microorganisms (GCM) 10K type strain sequencing project: providing services to taxonomists for standard genome sequencing and annotation.</title>
        <authorList>
            <consortium name="The Broad Institute Genomics Platform"/>
            <consortium name="The Broad Institute Genome Sequencing Center for Infectious Disease"/>
            <person name="Wu L."/>
            <person name="Ma J."/>
        </authorList>
    </citation>
    <scope>NUCLEOTIDE SEQUENCE [LARGE SCALE GENOMIC DNA]</scope>
    <source>
        <strain evidence="17">CCM 7435</strain>
    </source>
</reference>
<dbReference type="InterPro" id="IPR000297">
    <property type="entry name" value="PPIase_PpiC"/>
</dbReference>
<dbReference type="EMBL" id="JBHUHD010000001">
    <property type="protein sequence ID" value="MFD2142757.1"/>
    <property type="molecule type" value="Genomic_DNA"/>
</dbReference>
<evidence type="ECO:0000256" key="12">
    <source>
        <dbReference type="ARBA" id="ARBA00040743"/>
    </source>
</evidence>
<dbReference type="Proteomes" id="UP001597299">
    <property type="component" value="Unassembled WGS sequence"/>
</dbReference>
<keyword evidence="3" id="KW-1003">Cell membrane</keyword>
<sequence>MLQTLRKSASGIVAKVLMGLLIISFGIWGIADVFRGFGGQTLASIGSTEISVPEFQQLYQQRLQQISQQLKQGLSPDQARAFGIPDQVLNERLGEAALDEAARRMGLSVSDQQVVDRVQNNPAFFGPSGTFDHNYFLQLLRSNGFTEPRFVEAERRLAQRQQLIQSLAGGIEVPQVLKDAVKRYEGETRSVSYAILGAANVGPFAAPSDEQLKGFFDARKAAFRAPEFRKINVLALTPEALAGKEAISDAEVKAFYDANQARFGTPERRVIDQIVFPNADEAKAAADRIAAGTSFADIAAERKLEAKDTALGTVTRADIFDAAIADAAFATAAEGTSGVVNGRFGPVIVHVGAITPAAVKPLDEVAGDIRRELQLDAARRAMLAAYDKVEDDRNAGATLTEAASKAGLTLLSLDTSVEGLQPDGTAIPAIPARSDVLRLAFATEIGAENDPITLPQNAGYVWYEVSDITAPRERTFEEARAQVLVRWKEDETAQALDARLAELKKKVADGAAFDLTVADAGLELRTAAGLRRGRANEGVPQDAIAAIFDTRDGAVGSTTLPGDDRLLFKVTGVTVPDNTPQNDKIIADIGQSLQNDLMTEYLVQLQSDLGARINRAALDQIVGVPADAVN</sequence>
<dbReference type="Pfam" id="PF13145">
    <property type="entry name" value="Rotamase_2"/>
    <property type="match status" value="1"/>
</dbReference>
<name>A0ABW4Z2R5_9HYPH</name>
<gene>
    <name evidence="16" type="ORF">ACFSNC_20305</name>
</gene>
<comment type="similarity">
    <text evidence="11">Belongs to the PpiD chaperone family.</text>
</comment>
<evidence type="ECO:0000256" key="9">
    <source>
        <dbReference type="ARBA" id="ARBA00030642"/>
    </source>
</evidence>
<comment type="subcellular location">
    <subcellularLocation>
        <location evidence="1">Cell inner membrane</location>
        <topology evidence="1">Single-pass type II membrane protein</topology>
        <orientation evidence="1">Periplasmic side</orientation>
    </subcellularLocation>
</comment>
<comment type="caution">
    <text evidence="16">The sequence shown here is derived from an EMBL/GenBank/DDBJ whole genome shotgun (WGS) entry which is preliminary data.</text>
</comment>
<evidence type="ECO:0000313" key="16">
    <source>
        <dbReference type="EMBL" id="MFD2142757.1"/>
    </source>
</evidence>
<evidence type="ECO:0000259" key="15">
    <source>
        <dbReference type="Pfam" id="PF13145"/>
    </source>
</evidence>
<keyword evidence="8" id="KW-0143">Chaperone</keyword>
<proteinExistence type="inferred from homology"/>
<evidence type="ECO:0000256" key="14">
    <source>
        <dbReference type="SAM" id="Phobius"/>
    </source>
</evidence>
<keyword evidence="4" id="KW-0997">Cell inner membrane</keyword>
<dbReference type="InterPro" id="IPR027304">
    <property type="entry name" value="Trigger_fact/SurA_dom_sf"/>
</dbReference>
<dbReference type="PANTHER" id="PTHR47529">
    <property type="entry name" value="PEPTIDYL-PROLYL CIS-TRANS ISOMERASE D"/>
    <property type="match status" value="1"/>
</dbReference>
<evidence type="ECO:0000256" key="1">
    <source>
        <dbReference type="ARBA" id="ARBA00004382"/>
    </source>
</evidence>
<evidence type="ECO:0000256" key="8">
    <source>
        <dbReference type="ARBA" id="ARBA00023186"/>
    </source>
</evidence>
<protein>
    <recommendedName>
        <fullName evidence="2">Parvulin-like PPIase</fullName>
    </recommendedName>
    <alternativeName>
        <fullName evidence="9">Peptidyl-prolyl cis-trans isomerase plp</fullName>
    </alternativeName>
    <alternativeName>
        <fullName evidence="12">Periplasmic chaperone PpiD</fullName>
    </alternativeName>
    <alternativeName>
        <fullName evidence="13">Periplasmic folding chaperone</fullName>
    </alternativeName>
    <alternativeName>
        <fullName evidence="10">Rotamase plp</fullName>
    </alternativeName>
</protein>
<dbReference type="Gene3D" id="3.10.50.40">
    <property type="match status" value="1"/>
</dbReference>
<dbReference type="SUPFAM" id="SSF54534">
    <property type="entry name" value="FKBP-like"/>
    <property type="match status" value="1"/>
</dbReference>
<keyword evidence="5 14" id="KW-0812">Transmembrane</keyword>
<evidence type="ECO:0000256" key="10">
    <source>
        <dbReference type="ARBA" id="ARBA00031484"/>
    </source>
</evidence>